<organism evidence="2 3">
    <name type="scientific">Limimaricola variabilis</name>
    <dbReference type="NCBI Taxonomy" id="1492771"/>
    <lineage>
        <taxon>Bacteria</taxon>
        <taxon>Pseudomonadati</taxon>
        <taxon>Pseudomonadota</taxon>
        <taxon>Alphaproteobacteria</taxon>
        <taxon>Rhodobacterales</taxon>
        <taxon>Paracoccaceae</taxon>
        <taxon>Limimaricola</taxon>
    </lineage>
</organism>
<gene>
    <name evidence="2" type="ORF">FHS00_001456</name>
</gene>
<comment type="caution">
    <text evidence="2">The sequence shown here is derived from an EMBL/GenBank/DDBJ whole genome shotgun (WGS) entry which is preliminary data.</text>
</comment>
<dbReference type="Proteomes" id="UP000576152">
    <property type="component" value="Unassembled WGS sequence"/>
</dbReference>
<evidence type="ECO:0000313" key="3">
    <source>
        <dbReference type="Proteomes" id="UP000576152"/>
    </source>
</evidence>
<protein>
    <submittedName>
        <fullName evidence="2">Uncharacterized protein</fullName>
    </submittedName>
</protein>
<reference evidence="2 3" key="1">
    <citation type="submission" date="2020-08" db="EMBL/GenBank/DDBJ databases">
        <title>Genomic Encyclopedia of Type Strains, Phase III (KMG-III): the genomes of soil and plant-associated and newly described type strains.</title>
        <authorList>
            <person name="Whitman W."/>
        </authorList>
    </citation>
    <scope>NUCLEOTIDE SEQUENCE [LARGE SCALE GENOMIC DNA]</scope>
    <source>
        <strain evidence="2 3">CECT 8572</strain>
    </source>
</reference>
<proteinExistence type="predicted"/>
<sequence length="86" mass="8818">MSDQFANRQSGLDSPASDLHPITPDDGADLAVWTRAITATNPGTIRVTAIGGTVATLYLAAGAVLPVRVRRVWATGTTATGIVGLT</sequence>
<name>A0ABR6HMT6_9RHOB</name>
<dbReference type="EMBL" id="JACIBX010000004">
    <property type="protein sequence ID" value="MBB3711880.1"/>
    <property type="molecule type" value="Genomic_DNA"/>
</dbReference>
<evidence type="ECO:0000313" key="2">
    <source>
        <dbReference type="EMBL" id="MBB3711880.1"/>
    </source>
</evidence>
<keyword evidence="3" id="KW-1185">Reference proteome</keyword>
<feature type="region of interest" description="Disordered" evidence="1">
    <location>
        <begin position="1"/>
        <end position="24"/>
    </location>
</feature>
<dbReference type="RefSeq" id="WP_183471335.1">
    <property type="nucleotide sequence ID" value="NZ_CP139694.1"/>
</dbReference>
<accession>A0ABR6HMT6</accession>
<feature type="compositionally biased region" description="Polar residues" evidence="1">
    <location>
        <begin position="1"/>
        <end position="12"/>
    </location>
</feature>
<evidence type="ECO:0000256" key="1">
    <source>
        <dbReference type="SAM" id="MobiDB-lite"/>
    </source>
</evidence>